<dbReference type="Pfam" id="PF07980">
    <property type="entry name" value="SusD_RagB"/>
    <property type="match status" value="1"/>
</dbReference>
<keyword evidence="11" id="KW-1185">Reference proteome</keyword>
<name>A0A938WGL6_9BACT</name>
<protein>
    <submittedName>
        <fullName evidence="10">RagB/SusD family nutrient uptake outer membrane protein</fullName>
    </submittedName>
</protein>
<feature type="domain" description="RagB/SusD" evidence="8">
    <location>
        <begin position="363"/>
        <end position="674"/>
    </location>
</feature>
<gene>
    <name evidence="10" type="ORF">H6B30_01565</name>
</gene>
<dbReference type="EMBL" id="JACJJL010000002">
    <property type="protein sequence ID" value="MBM6660451.1"/>
    <property type="molecule type" value="Genomic_DNA"/>
</dbReference>
<dbReference type="SUPFAM" id="SSF48452">
    <property type="entry name" value="TPR-like"/>
    <property type="match status" value="1"/>
</dbReference>
<dbReference type="InterPro" id="IPR012944">
    <property type="entry name" value="SusD_RagB_dom"/>
</dbReference>
<accession>A0A938WGL6</accession>
<comment type="subcellular location">
    <subcellularLocation>
        <location evidence="1">Cell outer membrane</location>
    </subcellularLocation>
</comment>
<dbReference type="Proteomes" id="UP000764045">
    <property type="component" value="Unassembled WGS sequence"/>
</dbReference>
<dbReference type="PROSITE" id="PS51257">
    <property type="entry name" value="PROKAR_LIPOPROTEIN"/>
    <property type="match status" value="1"/>
</dbReference>
<keyword evidence="5" id="KW-0998">Cell outer membrane</keyword>
<comment type="caution">
    <text evidence="10">The sequence shown here is derived from an EMBL/GenBank/DDBJ whole genome shotgun (WGS) entry which is preliminary data.</text>
</comment>
<keyword evidence="3 7" id="KW-0732">Signal</keyword>
<sequence length="674" mass="76430">MTLNTKLVKALAKAVAAIAMVLTTASCTDNIAFGNDFLDKAPSNSTTKDSVFSKAEYAGQFLTGVYSLQYYGIPYRSSSSAPLSASYWQGKFDALTDIYHLHFPSSSIYQSYYTETFTASSDGSIYGFDTENVWELVRAAYLFLENVGSVPDMSDDDKAVFSGEAKCLIASAYFNLFKFYGGLPIVKSSFTGLDESYWMPRATVDSTVTFMTGLLDEAAAVLPWAYTSTEAQTETGRWTRAGAMALKCKILQFAASPLFNSDQPYYGGTTEAEQQHLVWYGGYNQDLWTQCREACDEFFDALAANEYYKMTEPAGTTTADYRYAFRYGYVNQASTEVIHSVRVSTSTHDSKYSAYTLMGDNERYAYTPTQEYMEMFPWSDGTPFDWEKDSLAGLLDQMFVKGDTVEGLQDLQNRVLTRDPRLYETVRINGVPQVTEWSSGKCSGDIFESWVGGTTALNQPKTETGVFATGYANNKYYVGSCYDRQAPQWDVLRMSDLYLTYAEALLQADNDFTRAIEYVDKVRARVGLKGLVECNPDKPLTTDKDSLMEEILRERACELGFENERYFDLIRYKRADIFSKRLHGLRIYRLVKNEETGEWERSETKWTDGDKKTDSDDPTASGFYEPTHFDYERFELTQPVRLAWTNGFDPKWYLFPFPQTEINKGYGLVQNPGW</sequence>
<evidence type="ECO:0000313" key="11">
    <source>
        <dbReference type="Proteomes" id="UP000764045"/>
    </source>
</evidence>
<evidence type="ECO:0000256" key="4">
    <source>
        <dbReference type="ARBA" id="ARBA00023136"/>
    </source>
</evidence>
<proteinExistence type="inferred from homology"/>
<evidence type="ECO:0000256" key="5">
    <source>
        <dbReference type="ARBA" id="ARBA00023237"/>
    </source>
</evidence>
<dbReference type="GO" id="GO:0009279">
    <property type="term" value="C:cell outer membrane"/>
    <property type="evidence" value="ECO:0007669"/>
    <property type="project" value="UniProtKB-SubCell"/>
</dbReference>
<feature type="region of interest" description="Disordered" evidence="6">
    <location>
        <begin position="601"/>
        <end position="620"/>
    </location>
</feature>
<comment type="similarity">
    <text evidence="2">Belongs to the SusD family.</text>
</comment>
<evidence type="ECO:0000259" key="8">
    <source>
        <dbReference type="Pfam" id="PF07980"/>
    </source>
</evidence>
<evidence type="ECO:0000256" key="6">
    <source>
        <dbReference type="SAM" id="MobiDB-lite"/>
    </source>
</evidence>
<organism evidence="10 11">
    <name type="scientific">Marseilla massiliensis</name>
    <dbReference type="NCBI Taxonomy" id="1841864"/>
    <lineage>
        <taxon>Bacteria</taxon>
        <taxon>Pseudomonadati</taxon>
        <taxon>Bacteroidota</taxon>
        <taxon>Bacteroidia</taxon>
        <taxon>Bacteroidales</taxon>
        <taxon>Prevotellaceae</taxon>
        <taxon>Marseilla</taxon>
    </lineage>
</organism>
<feature type="chain" id="PRO_5037070468" evidence="7">
    <location>
        <begin position="26"/>
        <end position="674"/>
    </location>
</feature>
<dbReference type="InterPro" id="IPR011990">
    <property type="entry name" value="TPR-like_helical_dom_sf"/>
</dbReference>
<feature type="domain" description="SusD-like N-terminal" evidence="9">
    <location>
        <begin position="36"/>
        <end position="235"/>
    </location>
</feature>
<feature type="signal peptide" evidence="7">
    <location>
        <begin position="1"/>
        <end position="25"/>
    </location>
</feature>
<reference evidence="10 11" key="1">
    <citation type="journal article" date="2021" name="Sci. Rep.">
        <title>The distribution of antibiotic resistance genes in chicken gut microbiota commensals.</title>
        <authorList>
            <person name="Juricova H."/>
            <person name="Matiasovicova J."/>
            <person name="Kubasova T."/>
            <person name="Cejkova D."/>
            <person name="Rychlik I."/>
        </authorList>
    </citation>
    <scope>NUCLEOTIDE SEQUENCE [LARGE SCALE GENOMIC DNA]</scope>
    <source>
        <strain evidence="10 11">An819</strain>
    </source>
</reference>
<evidence type="ECO:0000259" key="9">
    <source>
        <dbReference type="Pfam" id="PF14322"/>
    </source>
</evidence>
<keyword evidence="4" id="KW-0472">Membrane</keyword>
<dbReference type="Pfam" id="PF14322">
    <property type="entry name" value="SusD-like_3"/>
    <property type="match status" value="1"/>
</dbReference>
<dbReference type="RefSeq" id="WP_205107236.1">
    <property type="nucleotide sequence ID" value="NZ_JACJJL010000002.1"/>
</dbReference>
<evidence type="ECO:0000313" key="10">
    <source>
        <dbReference type="EMBL" id="MBM6660451.1"/>
    </source>
</evidence>
<evidence type="ECO:0000256" key="3">
    <source>
        <dbReference type="ARBA" id="ARBA00022729"/>
    </source>
</evidence>
<dbReference type="AlphaFoldDB" id="A0A938WGL6"/>
<dbReference type="InterPro" id="IPR033985">
    <property type="entry name" value="SusD-like_N"/>
</dbReference>
<evidence type="ECO:0000256" key="7">
    <source>
        <dbReference type="SAM" id="SignalP"/>
    </source>
</evidence>
<dbReference type="Gene3D" id="1.25.40.390">
    <property type="match status" value="1"/>
</dbReference>
<feature type="compositionally biased region" description="Basic and acidic residues" evidence="6">
    <location>
        <begin position="601"/>
        <end position="615"/>
    </location>
</feature>
<evidence type="ECO:0000256" key="1">
    <source>
        <dbReference type="ARBA" id="ARBA00004442"/>
    </source>
</evidence>
<evidence type="ECO:0000256" key="2">
    <source>
        <dbReference type="ARBA" id="ARBA00006275"/>
    </source>
</evidence>